<evidence type="ECO:0000259" key="1">
    <source>
        <dbReference type="SMART" id="SM00278"/>
    </source>
</evidence>
<feature type="domain" description="Helix-hairpin-helix DNA-binding motif class 1" evidence="1">
    <location>
        <begin position="177"/>
        <end position="196"/>
    </location>
</feature>
<dbReference type="EMBL" id="FOBS01000010">
    <property type="protein sequence ID" value="SEM31449.1"/>
    <property type="molecule type" value="Genomic_DNA"/>
</dbReference>
<organism evidence="2 3">
    <name type="scientific">Syntrophus gentianae</name>
    <dbReference type="NCBI Taxonomy" id="43775"/>
    <lineage>
        <taxon>Bacteria</taxon>
        <taxon>Pseudomonadati</taxon>
        <taxon>Thermodesulfobacteriota</taxon>
        <taxon>Syntrophia</taxon>
        <taxon>Syntrophales</taxon>
        <taxon>Syntrophaceae</taxon>
        <taxon>Syntrophus</taxon>
    </lineage>
</organism>
<dbReference type="SUPFAM" id="SSF47781">
    <property type="entry name" value="RuvA domain 2-like"/>
    <property type="match status" value="1"/>
</dbReference>
<dbReference type="GO" id="GO:0003677">
    <property type="term" value="F:DNA binding"/>
    <property type="evidence" value="ECO:0007669"/>
    <property type="project" value="InterPro"/>
</dbReference>
<dbReference type="Proteomes" id="UP000198744">
    <property type="component" value="Unassembled WGS sequence"/>
</dbReference>
<dbReference type="PANTHER" id="PTHR21180:SF32">
    <property type="entry name" value="ENDONUCLEASE_EXONUCLEASE_PHOSPHATASE FAMILY DOMAIN-CONTAINING PROTEIN 1"/>
    <property type="match status" value="1"/>
</dbReference>
<dbReference type="SMART" id="SM00278">
    <property type="entry name" value="HhH1"/>
    <property type="match status" value="2"/>
</dbReference>
<name>A0A1H7XEJ4_9BACT</name>
<dbReference type="GO" id="GO:0006281">
    <property type="term" value="P:DNA repair"/>
    <property type="evidence" value="ECO:0007669"/>
    <property type="project" value="InterPro"/>
</dbReference>
<dbReference type="Gene3D" id="1.10.150.320">
    <property type="entry name" value="Photosystem II 12 kDa extrinsic protein"/>
    <property type="match status" value="1"/>
</dbReference>
<protein>
    <submittedName>
        <fullName evidence="2">Competence protein ComEA</fullName>
    </submittedName>
</protein>
<dbReference type="InterPro" id="IPR010994">
    <property type="entry name" value="RuvA_2-like"/>
</dbReference>
<feature type="domain" description="Helix-hairpin-helix DNA-binding motif class 1" evidence="1">
    <location>
        <begin position="147"/>
        <end position="166"/>
    </location>
</feature>
<dbReference type="InterPro" id="IPR051675">
    <property type="entry name" value="Endo/Exo/Phosphatase_dom_1"/>
</dbReference>
<evidence type="ECO:0000313" key="3">
    <source>
        <dbReference type="Proteomes" id="UP000198744"/>
    </source>
</evidence>
<dbReference type="AlphaFoldDB" id="A0A1H7XEJ4"/>
<dbReference type="PANTHER" id="PTHR21180">
    <property type="entry name" value="ENDONUCLEASE/EXONUCLEASE/PHOSPHATASE FAMILY DOMAIN-CONTAINING PROTEIN 1"/>
    <property type="match status" value="1"/>
</dbReference>
<dbReference type="InterPro" id="IPR003583">
    <property type="entry name" value="Hlx-hairpin-Hlx_DNA-bd_motif"/>
</dbReference>
<dbReference type="Pfam" id="PF12836">
    <property type="entry name" value="HHH_3"/>
    <property type="match status" value="1"/>
</dbReference>
<keyword evidence="3" id="KW-1185">Reference proteome</keyword>
<evidence type="ECO:0000313" key="2">
    <source>
        <dbReference type="EMBL" id="SEM31449.1"/>
    </source>
</evidence>
<proteinExistence type="predicted"/>
<accession>A0A1H7XEJ4</accession>
<dbReference type="STRING" id="43775.SAMN04489760_11035"/>
<gene>
    <name evidence="2" type="ORF">SAMN04489760_11035</name>
</gene>
<reference evidence="2 3" key="1">
    <citation type="submission" date="2016-10" db="EMBL/GenBank/DDBJ databases">
        <authorList>
            <person name="de Groot N.N."/>
        </authorList>
    </citation>
    <scope>NUCLEOTIDE SEQUENCE [LARGE SCALE GENOMIC DNA]</scope>
    <source>
        <strain evidence="2 3">DSM 8423</strain>
    </source>
</reference>
<sequence length="199" mass="22732">MKQGIKNNLLKRQMHGAVLVALSALIIAAIFGFHRERFYSVSEIPFGYSCEDCIAVEIDGNIKEKGIYFFRKGWRLSHLLTFLHFNWTSLKSASSNTDPSSLLLYDGIKIIVKQRQNERPLIEIGGMAASTRLALNRPLDLNRVSLEDLILVPGIGEKTALKILEARNKEGKFRQLEDLMKIKGIKEKRLEKLRPYLYV</sequence>